<evidence type="ECO:0000256" key="6">
    <source>
        <dbReference type="ARBA" id="ARBA00022827"/>
    </source>
</evidence>
<proteinExistence type="predicted"/>
<dbReference type="SUPFAM" id="SSF54862">
    <property type="entry name" value="4Fe-4S ferredoxins"/>
    <property type="match status" value="1"/>
</dbReference>
<name>A0ABQ6MMN2_9STRA</name>
<dbReference type="Gene3D" id="3.30.70.20">
    <property type="match status" value="1"/>
</dbReference>
<comment type="caution">
    <text evidence="14">The sequence shown here is derived from an EMBL/GenBank/DDBJ whole genome shotgun (WGS) entry which is preliminary data.</text>
</comment>
<evidence type="ECO:0000256" key="8">
    <source>
        <dbReference type="ARBA" id="ARBA00023002"/>
    </source>
</evidence>
<dbReference type="EMBL" id="BRYB01000365">
    <property type="protein sequence ID" value="GMI28617.1"/>
    <property type="molecule type" value="Genomic_DNA"/>
</dbReference>
<keyword evidence="8 12" id="KW-0560">Oxidoreductase</keyword>
<evidence type="ECO:0000256" key="11">
    <source>
        <dbReference type="ARBA" id="ARBA00023075"/>
    </source>
</evidence>
<feature type="domain" description="4Fe-4S ferredoxin-type" evidence="13">
    <location>
        <begin position="571"/>
        <end position="600"/>
    </location>
</feature>
<dbReference type="PRINTS" id="PR00420">
    <property type="entry name" value="RNGMNOXGNASE"/>
</dbReference>
<dbReference type="InterPro" id="IPR007859">
    <property type="entry name" value="ETF-QO/FixX_C"/>
</dbReference>
<protein>
    <recommendedName>
        <fullName evidence="12">Electron transfer flavoprotein-ubiquinone oxidoreductase</fullName>
        <shortName evidence="12">ETF-QO</shortName>
        <ecNumber evidence="12">1.5.5.1</ecNumber>
    </recommendedName>
</protein>
<evidence type="ECO:0000313" key="14">
    <source>
        <dbReference type="EMBL" id="GMI28617.1"/>
    </source>
</evidence>
<reference evidence="14 15" key="1">
    <citation type="journal article" date="2023" name="Commun. Biol.">
        <title>Genome analysis of Parmales, the sister group of diatoms, reveals the evolutionary specialization of diatoms from phago-mixotrophs to photoautotrophs.</title>
        <authorList>
            <person name="Ban H."/>
            <person name="Sato S."/>
            <person name="Yoshikawa S."/>
            <person name="Yamada K."/>
            <person name="Nakamura Y."/>
            <person name="Ichinomiya M."/>
            <person name="Sato N."/>
            <person name="Blanc-Mathieu R."/>
            <person name="Endo H."/>
            <person name="Kuwata A."/>
            <person name="Ogata H."/>
        </authorList>
    </citation>
    <scope>NUCLEOTIDE SEQUENCE [LARGE SCALE GENOMIC DNA]</scope>
</reference>
<dbReference type="InterPro" id="IPR040156">
    <property type="entry name" value="ETF-QO"/>
</dbReference>
<sequence>MLSRLTSSSLRSAASRLGASPSSLLRPFSTELTSEESELLGSEREAMPYDVLVVGAGPAGLAAAIRIKQLALEKEQDLAVCVLEKGSEVGSHILSGNVFEPRALKELFPDYESNAEVMDILATPVLEDKFLALTEEQSLQIPNVLLPPQLHNEGNYIISLNQLTRWLGAQAEELGVEVYPGFAASEVLYTECGAVKGIATRDVGIGKDGKPKDTFARGMEMHARQTLFAEGARGSCSEEVMAKFNLREGVQPQTYGLGVKEVWEVPESNHQAGFVQHTLGWPLQNDALAQTFGGSFLYHMKPNLILIGFVVGLDYENPYLNPYREFQRWKHHPDVKKHLEGGTCVSYGARVLNEGGYHAIPKLTMPGAALLGCAAGFLNGVKIKGSHTAIKSGMVAAEALFPLLTENPEHIVMETGEIMPEDKPVEAVGYQTGMEESWVWEELREVRNCHACFHWGFLPGLAYSGLAAMILKGNEPWTLTNDKTDSEKTKPAAGYEPIEYPKPDGVFSFDLLTNLTRSGTDHEGEQPAHLRIRSECASQVANSMAEFAGPEQRFCPAGVYEYVEDEETQEQKLQINAQNCVHCKCCSIKMPHEYIKWTVPEGGGGPNYAIM</sequence>
<evidence type="ECO:0000256" key="4">
    <source>
        <dbReference type="ARBA" id="ARBA00022630"/>
    </source>
</evidence>
<evidence type="ECO:0000256" key="9">
    <source>
        <dbReference type="ARBA" id="ARBA00023004"/>
    </source>
</evidence>
<evidence type="ECO:0000256" key="12">
    <source>
        <dbReference type="RuleBase" id="RU366068"/>
    </source>
</evidence>
<evidence type="ECO:0000256" key="5">
    <source>
        <dbReference type="ARBA" id="ARBA00022723"/>
    </source>
</evidence>
<keyword evidence="6 12" id="KW-0274">FAD</keyword>
<dbReference type="Gene3D" id="3.50.50.60">
    <property type="entry name" value="FAD/NAD(P)-binding domain"/>
    <property type="match status" value="1"/>
</dbReference>
<comment type="cofactor">
    <cofactor evidence="1 12">
        <name>FAD</name>
        <dbReference type="ChEBI" id="CHEBI:57692"/>
    </cofactor>
</comment>
<dbReference type="PROSITE" id="PS51379">
    <property type="entry name" value="4FE4S_FER_2"/>
    <property type="match status" value="1"/>
</dbReference>
<dbReference type="PANTHER" id="PTHR10617:SF107">
    <property type="entry name" value="ELECTRON TRANSFER FLAVOPROTEIN-UBIQUINONE OXIDOREDUCTASE, MITOCHONDRIAL"/>
    <property type="match status" value="1"/>
</dbReference>
<comment type="function">
    <text evidence="2 12">Accepts electrons from ETF and reduces ubiquinone.</text>
</comment>
<keyword evidence="7 12" id="KW-0249">Electron transport</keyword>
<dbReference type="EC" id="1.5.5.1" evidence="12"/>
<dbReference type="Pfam" id="PF05187">
    <property type="entry name" value="Fer4_ETF_QO"/>
    <property type="match status" value="1"/>
</dbReference>
<dbReference type="SUPFAM" id="SSF54373">
    <property type="entry name" value="FAD-linked reductases, C-terminal domain"/>
    <property type="match status" value="1"/>
</dbReference>
<organism evidence="14 15">
    <name type="scientific">Tetraparma gracilis</name>
    <dbReference type="NCBI Taxonomy" id="2962635"/>
    <lineage>
        <taxon>Eukaryota</taxon>
        <taxon>Sar</taxon>
        <taxon>Stramenopiles</taxon>
        <taxon>Ochrophyta</taxon>
        <taxon>Bolidophyceae</taxon>
        <taxon>Parmales</taxon>
        <taxon>Triparmaceae</taxon>
        <taxon>Tetraparma</taxon>
    </lineage>
</organism>
<dbReference type="InterPro" id="IPR017896">
    <property type="entry name" value="4Fe4S_Fe-S-bd"/>
</dbReference>
<evidence type="ECO:0000313" key="15">
    <source>
        <dbReference type="Proteomes" id="UP001165060"/>
    </source>
</evidence>
<evidence type="ECO:0000256" key="10">
    <source>
        <dbReference type="ARBA" id="ARBA00023014"/>
    </source>
</evidence>
<comment type="cofactor">
    <cofactor evidence="12">
        <name>[4Fe-4S] cluster</name>
        <dbReference type="ChEBI" id="CHEBI:49883"/>
    </cofactor>
    <text evidence="12">Binds 1 [4Fe-4S] cluster.</text>
</comment>
<dbReference type="SUPFAM" id="SSF51905">
    <property type="entry name" value="FAD/NAD(P)-binding domain"/>
    <property type="match status" value="1"/>
</dbReference>
<dbReference type="Pfam" id="PF13450">
    <property type="entry name" value="NAD_binding_8"/>
    <property type="match status" value="1"/>
</dbReference>
<accession>A0ABQ6MMN2</accession>
<keyword evidence="10 12" id="KW-0411">Iron-sulfur</keyword>
<keyword evidence="4 12" id="KW-0285">Flavoprotein</keyword>
<keyword evidence="11 12" id="KW-0830">Ubiquinone</keyword>
<dbReference type="InterPro" id="IPR049398">
    <property type="entry name" value="ETF-QO/FixC_UQ-bd"/>
</dbReference>
<evidence type="ECO:0000256" key="7">
    <source>
        <dbReference type="ARBA" id="ARBA00022982"/>
    </source>
</evidence>
<dbReference type="InterPro" id="IPR036188">
    <property type="entry name" value="FAD/NAD-bd_sf"/>
</dbReference>
<evidence type="ECO:0000256" key="2">
    <source>
        <dbReference type="ARBA" id="ARBA00002819"/>
    </source>
</evidence>
<dbReference type="Gene3D" id="3.30.9.90">
    <property type="match status" value="1"/>
</dbReference>
<dbReference type="PANTHER" id="PTHR10617">
    <property type="entry name" value="ELECTRON TRANSFER FLAVOPROTEIN-UBIQUINONE OXIDOREDUCTASE"/>
    <property type="match status" value="1"/>
</dbReference>
<comment type="catalytic activity">
    <reaction evidence="12">
        <text>a ubiquinone + reduced [electron-transfer flavoprotein] = a ubiquinol + oxidized [electron-transfer flavoprotein] + H(+)</text>
        <dbReference type="Rhea" id="RHEA:24052"/>
        <dbReference type="Rhea" id="RHEA-COMP:9565"/>
        <dbReference type="Rhea" id="RHEA-COMP:9566"/>
        <dbReference type="Rhea" id="RHEA-COMP:10685"/>
        <dbReference type="Rhea" id="RHEA-COMP:10686"/>
        <dbReference type="ChEBI" id="CHEBI:15378"/>
        <dbReference type="ChEBI" id="CHEBI:16389"/>
        <dbReference type="ChEBI" id="CHEBI:17976"/>
        <dbReference type="ChEBI" id="CHEBI:57692"/>
        <dbReference type="ChEBI" id="CHEBI:58307"/>
        <dbReference type="EC" id="1.5.5.1"/>
    </reaction>
</comment>
<dbReference type="Proteomes" id="UP001165060">
    <property type="component" value="Unassembled WGS sequence"/>
</dbReference>
<dbReference type="Pfam" id="PF21162">
    <property type="entry name" value="ETFQO_UQ-bd"/>
    <property type="match status" value="1"/>
</dbReference>
<evidence type="ECO:0000259" key="13">
    <source>
        <dbReference type="PROSITE" id="PS51379"/>
    </source>
</evidence>
<evidence type="ECO:0000256" key="1">
    <source>
        <dbReference type="ARBA" id="ARBA00001974"/>
    </source>
</evidence>
<keyword evidence="9 12" id="KW-0408">Iron</keyword>
<evidence type="ECO:0000256" key="3">
    <source>
        <dbReference type="ARBA" id="ARBA00022448"/>
    </source>
</evidence>
<keyword evidence="5 12" id="KW-0479">Metal-binding</keyword>
<keyword evidence="15" id="KW-1185">Reference proteome</keyword>
<gene>
    <name evidence="14" type="ORF">TeGR_g7802</name>
</gene>
<keyword evidence="3 12" id="KW-0813">Transport</keyword>